<proteinExistence type="predicted"/>
<keyword evidence="2" id="KW-1185">Reference proteome</keyword>
<name>A0ACB7ZM06_9ERIC</name>
<sequence>MAHIHKKGTGKTAEASSETPKPLKPKRKISKSAQNDGIVDINKLKGALQLQEEKSKKKKDKLESKNVSSNNKNEDAKRLKERRMRQKNPINEEHSEKRQDSIRIREKHVLLQEKHRTEKNREKFSRLKKNEESQMHKERHGHIENRKEKLAGLIFMCNERTKADCFRYRVMGVPMSNKEKVLGVKPGLKLFLYDIDLRVMYGIYKASSSGGVKLESAAFDGDYPVQVRFNVDQDCYPLPESVFKRAIKENYTGIHRFKLELSVQQVKKLTELFRPAEVLSHAPPIIHPPPVMVTIQDREVNGGARESWVPLQTESLARDPPNYGEGRRYHLLSDEYDHRHLTYKEVPQTGRDFVSQDYYPSEKEYRAYGLLRTERQNLSPYKSAPALDPYYRGYVREQPPSTGTIQDREIIAGERESQAQLRSEPLAVDRRSYVDSWRYHELSNVSDQHLTYKEVAPIERVKSSQDYYPSEKEYRTYGLRREQNVSPPRSQITSTLEPYLRDHVKEDHVMHPGYDSRVVTENALETYSLVPRRELQSSAHLVTPTASTLDSYSKDSYYAYSKVGSAIDPYQLPSRREEVPLGSYSLSGRGETQSSVTDHLQARDIYLTQSDLSRKGESYLTESNHLGRMGIKDVRMLHPTYASSALSYYDRVQKYPEVRTETSHAPLSSLYSLAGPSYSNCRL</sequence>
<evidence type="ECO:0000313" key="1">
    <source>
        <dbReference type="EMBL" id="KAH7866135.1"/>
    </source>
</evidence>
<protein>
    <submittedName>
        <fullName evidence="1">Uncharacterized protein</fullName>
    </submittedName>
</protein>
<evidence type="ECO:0000313" key="2">
    <source>
        <dbReference type="Proteomes" id="UP000828048"/>
    </source>
</evidence>
<dbReference type="EMBL" id="CM037159">
    <property type="protein sequence ID" value="KAH7866135.1"/>
    <property type="molecule type" value="Genomic_DNA"/>
</dbReference>
<accession>A0ACB7ZM06</accession>
<dbReference type="Proteomes" id="UP000828048">
    <property type="component" value="Chromosome 9"/>
</dbReference>
<organism evidence="1 2">
    <name type="scientific">Vaccinium darrowii</name>
    <dbReference type="NCBI Taxonomy" id="229202"/>
    <lineage>
        <taxon>Eukaryota</taxon>
        <taxon>Viridiplantae</taxon>
        <taxon>Streptophyta</taxon>
        <taxon>Embryophyta</taxon>
        <taxon>Tracheophyta</taxon>
        <taxon>Spermatophyta</taxon>
        <taxon>Magnoliopsida</taxon>
        <taxon>eudicotyledons</taxon>
        <taxon>Gunneridae</taxon>
        <taxon>Pentapetalae</taxon>
        <taxon>asterids</taxon>
        <taxon>Ericales</taxon>
        <taxon>Ericaceae</taxon>
        <taxon>Vaccinioideae</taxon>
        <taxon>Vaccinieae</taxon>
        <taxon>Vaccinium</taxon>
    </lineage>
</organism>
<gene>
    <name evidence="1" type="ORF">Vadar_016042</name>
</gene>
<comment type="caution">
    <text evidence="1">The sequence shown here is derived from an EMBL/GenBank/DDBJ whole genome shotgun (WGS) entry which is preliminary data.</text>
</comment>
<reference evidence="1 2" key="1">
    <citation type="journal article" date="2021" name="Hortic Res">
        <title>High-quality reference genome and annotation aids understanding of berry development for evergreen blueberry (Vaccinium darrowii).</title>
        <authorList>
            <person name="Yu J."/>
            <person name="Hulse-Kemp A.M."/>
            <person name="Babiker E."/>
            <person name="Staton M."/>
        </authorList>
    </citation>
    <scope>NUCLEOTIDE SEQUENCE [LARGE SCALE GENOMIC DNA]</scope>
    <source>
        <strain evidence="2">cv. NJ 8807/NJ 8810</strain>
        <tissue evidence="1">Young leaf</tissue>
    </source>
</reference>